<proteinExistence type="predicted"/>
<gene>
    <name evidence="1" type="ORF">WN944_003944</name>
</gene>
<sequence>MKPPRMRENRAKRVRTTENEAVAVWRTKLLAVSRKPSSSAVGLAVVIVALVRRTRVVVPSLQPDIVVASMLKLFLSWDSGLISQVRCFGMSNCEAFSTALLAQPTAVQPTPTLRLTHLTADSLRRRPFASDPAAVASISAITSIPCQSISAVSSQ</sequence>
<reference evidence="1 2" key="1">
    <citation type="submission" date="2024-05" db="EMBL/GenBank/DDBJ databases">
        <title>Haplotype-resolved chromosome-level genome assembly of Huyou (Citrus changshanensis).</title>
        <authorList>
            <person name="Miao C."/>
            <person name="Chen W."/>
            <person name="Wu Y."/>
            <person name="Wang L."/>
            <person name="Zhao S."/>
            <person name="Grierson D."/>
            <person name="Xu C."/>
            <person name="Chen K."/>
        </authorList>
    </citation>
    <scope>NUCLEOTIDE SEQUENCE [LARGE SCALE GENOMIC DNA]</scope>
    <source>
        <strain evidence="1">01-14</strain>
        <tissue evidence="1">Leaf</tissue>
    </source>
</reference>
<name>A0AAP0LZH5_9ROSI</name>
<evidence type="ECO:0000313" key="1">
    <source>
        <dbReference type="EMBL" id="KAK9193247.1"/>
    </source>
</evidence>
<evidence type="ECO:0000313" key="2">
    <source>
        <dbReference type="Proteomes" id="UP001428341"/>
    </source>
</evidence>
<protein>
    <submittedName>
        <fullName evidence="1">Uncharacterized protein</fullName>
    </submittedName>
</protein>
<dbReference type="Proteomes" id="UP001428341">
    <property type="component" value="Unassembled WGS sequence"/>
</dbReference>
<organism evidence="1 2">
    <name type="scientific">Citrus x changshan-huyou</name>
    <dbReference type="NCBI Taxonomy" id="2935761"/>
    <lineage>
        <taxon>Eukaryota</taxon>
        <taxon>Viridiplantae</taxon>
        <taxon>Streptophyta</taxon>
        <taxon>Embryophyta</taxon>
        <taxon>Tracheophyta</taxon>
        <taxon>Spermatophyta</taxon>
        <taxon>Magnoliopsida</taxon>
        <taxon>eudicotyledons</taxon>
        <taxon>Gunneridae</taxon>
        <taxon>Pentapetalae</taxon>
        <taxon>rosids</taxon>
        <taxon>malvids</taxon>
        <taxon>Sapindales</taxon>
        <taxon>Rutaceae</taxon>
        <taxon>Aurantioideae</taxon>
        <taxon>Citrus</taxon>
    </lineage>
</organism>
<keyword evidence="2" id="KW-1185">Reference proteome</keyword>
<dbReference type="EMBL" id="JBCGBO010000006">
    <property type="protein sequence ID" value="KAK9193247.1"/>
    <property type="molecule type" value="Genomic_DNA"/>
</dbReference>
<dbReference type="AlphaFoldDB" id="A0AAP0LZH5"/>
<comment type="caution">
    <text evidence="1">The sequence shown here is derived from an EMBL/GenBank/DDBJ whole genome shotgun (WGS) entry which is preliminary data.</text>
</comment>
<accession>A0AAP0LZH5</accession>